<organism evidence="1 2">
    <name type="scientific">Salegentibacter salinarum</name>
    <dbReference type="NCBI Taxonomy" id="447422"/>
    <lineage>
        <taxon>Bacteria</taxon>
        <taxon>Pseudomonadati</taxon>
        <taxon>Bacteroidota</taxon>
        <taxon>Flavobacteriia</taxon>
        <taxon>Flavobacteriales</taxon>
        <taxon>Flavobacteriaceae</taxon>
        <taxon>Salegentibacter</taxon>
    </lineage>
</organism>
<evidence type="ECO:0000313" key="1">
    <source>
        <dbReference type="EMBL" id="PKD18739.1"/>
    </source>
</evidence>
<dbReference type="STRING" id="447422.SAMN05660903_03639"/>
<accession>A0A2N0TVJ1</accession>
<keyword evidence="2" id="KW-1185">Reference proteome</keyword>
<proteinExistence type="predicted"/>
<protein>
    <recommendedName>
        <fullName evidence="3">General secretion pathway protein</fullName>
    </recommendedName>
</protein>
<dbReference type="RefSeq" id="WP_079714593.1">
    <property type="nucleotide sequence ID" value="NZ_FUZC01000024.1"/>
</dbReference>
<dbReference type="Proteomes" id="UP000232673">
    <property type="component" value="Unassembled WGS sequence"/>
</dbReference>
<evidence type="ECO:0000313" key="2">
    <source>
        <dbReference type="Proteomes" id="UP000232673"/>
    </source>
</evidence>
<dbReference type="AlphaFoldDB" id="A0A2N0TVJ1"/>
<sequence length="170" mass="19696">MNQKNKNIALIIGLLLIGFLSYEFSISNTLEVVDNLKELDKTINKNTSQPEEISKINKEEIYLDSIIQAKRLGDVSLQNNLLNVLNKYAENVGYKIISFQKPHLLKDGNTTITTFGFTLEGDYKSIEKILYILENQYIFGEMTHVNFLKEKDYGKKEEYLQCRVLIQHLQ</sequence>
<name>A0A2N0TVJ1_9FLAO</name>
<comment type="caution">
    <text evidence="1">The sequence shown here is derived from an EMBL/GenBank/DDBJ whole genome shotgun (WGS) entry which is preliminary data.</text>
</comment>
<dbReference type="EMBL" id="LKTS01000021">
    <property type="protein sequence ID" value="PKD18739.1"/>
    <property type="molecule type" value="Genomic_DNA"/>
</dbReference>
<dbReference type="OrthoDB" id="1343945at2"/>
<gene>
    <name evidence="1" type="ORF">APR41_17680</name>
</gene>
<evidence type="ECO:0008006" key="3">
    <source>
        <dbReference type="Google" id="ProtNLM"/>
    </source>
</evidence>
<reference evidence="1 2" key="1">
    <citation type="submission" date="2015-10" db="EMBL/GenBank/DDBJ databases">
        <title>Draft genome sequence of Salegentibacter salinarum KCTC 12975.</title>
        <authorList>
            <person name="Lin W."/>
            <person name="Zheng Q."/>
        </authorList>
    </citation>
    <scope>NUCLEOTIDE SEQUENCE [LARGE SCALE GENOMIC DNA]</scope>
    <source>
        <strain evidence="1 2">KCTC 12975</strain>
    </source>
</reference>